<reference evidence="2" key="3">
    <citation type="submission" date="2023-10" db="EMBL/GenBank/DDBJ databases">
        <authorList>
            <person name="Picardeau M."/>
            <person name="Thibeaux R."/>
        </authorList>
    </citation>
    <scope>NUCLEOTIDE SEQUENCE</scope>
    <source>
        <strain evidence="2">ATI7-C-A5</strain>
    </source>
</reference>
<feature type="domain" description="Transcriptional coactivator p15 (PC4) C-terminal" evidence="1">
    <location>
        <begin position="12"/>
        <end position="60"/>
    </location>
</feature>
<gene>
    <name evidence="2" type="ORF">CH379_019010</name>
    <name evidence="3" type="ORF">CH379_05430</name>
</gene>
<dbReference type="AlphaFoldDB" id="A0A2N0BBH7"/>
<reference evidence="3" key="1">
    <citation type="submission" date="2017-07" db="EMBL/GenBank/DDBJ databases">
        <title>Leptospira spp. isolated from tropical soils.</title>
        <authorList>
            <person name="Thibeaux R."/>
            <person name="Iraola G."/>
            <person name="Ferres I."/>
            <person name="Bierque E."/>
            <person name="Girault D."/>
            <person name="Soupe-Gilbert M.-E."/>
            <person name="Picardeau M."/>
            <person name="Goarant C."/>
        </authorList>
    </citation>
    <scope>NUCLEOTIDE SEQUENCE [LARGE SCALE GENOMIC DNA]</scope>
    <source>
        <strain evidence="3">ATI7-C-A5</strain>
    </source>
</reference>
<protein>
    <submittedName>
        <fullName evidence="2">Transcriptional coactivator p15/PC4 family protein</fullName>
    </submittedName>
    <submittedName>
        <fullName evidence="3">Transcriptional regulator</fullName>
    </submittedName>
</protein>
<dbReference type="Pfam" id="PF02229">
    <property type="entry name" value="PC4"/>
    <property type="match status" value="1"/>
</dbReference>
<evidence type="ECO:0000313" key="2">
    <source>
        <dbReference type="EMBL" id="MDV6237724.1"/>
    </source>
</evidence>
<evidence type="ECO:0000259" key="1">
    <source>
        <dbReference type="Pfam" id="PF02229"/>
    </source>
</evidence>
<name>A0A2N0BBH7_9LEPT</name>
<dbReference type="InterPro" id="IPR003173">
    <property type="entry name" value="PC4_C"/>
</dbReference>
<sequence length="73" mass="8338">MGVIRDVDKGRGEVIRVEVSEYKGTKYLNLRVWYTDKDGEKKPTQKGIAIPPELYDEIKAAVLEAEDEVKRSL</sequence>
<reference evidence="2 4" key="2">
    <citation type="journal article" date="2018" name="Microb. Genom.">
        <title>Deciphering the unexplored Leptospira diversity from soils uncovers genomic evolution to virulence.</title>
        <authorList>
            <person name="Thibeaux R."/>
            <person name="Iraola G."/>
            <person name="Ferres I."/>
            <person name="Bierque E."/>
            <person name="Girault D."/>
            <person name="Soupe-Gilbert M.E."/>
            <person name="Picardeau M."/>
            <person name="Goarant C."/>
        </authorList>
    </citation>
    <scope>NUCLEOTIDE SEQUENCE [LARGE SCALE GENOMIC DNA]</scope>
    <source>
        <strain evidence="2 4">ATI7-C-A5</strain>
    </source>
</reference>
<keyword evidence="4" id="KW-1185">Reference proteome</keyword>
<comment type="caution">
    <text evidence="3">The sequence shown here is derived from an EMBL/GenBank/DDBJ whole genome shotgun (WGS) entry which is preliminary data.</text>
</comment>
<organism evidence="3">
    <name type="scientific">Leptospira ellisii</name>
    <dbReference type="NCBI Taxonomy" id="2023197"/>
    <lineage>
        <taxon>Bacteria</taxon>
        <taxon>Pseudomonadati</taxon>
        <taxon>Spirochaetota</taxon>
        <taxon>Spirochaetia</taxon>
        <taxon>Leptospirales</taxon>
        <taxon>Leptospiraceae</taxon>
        <taxon>Leptospira</taxon>
    </lineage>
</organism>
<dbReference type="SUPFAM" id="SSF54447">
    <property type="entry name" value="ssDNA-binding transcriptional regulator domain"/>
    <property type="match status" value="1"/>
</dbReference>
<dbReference type="Gene3D" id="2.30.31.10">
    <property type="entry name" value="Transcriptional Coactivator Pc4, Chain A"/>
    <property type="match status" value="1"/>
</dbReference>
<accession>A0A2N0BBH7</accession>
<dbReference type="RefSeq" id="WP_100745832.1">
    <property type="nucleotide sequence ID" value="NZ_NPEF02000031.1"/>
</dbReference>
<dbReference type="EMBL" id="NPEF01000038">
    <property type="protein sequence ID" value="PJZ93873.1"/>
    <property type="molecule type" value="Genomic_DNA"/>
</dbReference>
<proteinExistence type="predicted"/>
<dbReference type="GO" id="GO:0003677">
    <property type="term" value="F:DNA binding"/>
    <property type="evidence" value="ECO:0007669"/>
    <property type="project" value="InterPro"/>
</dbReference>
<evidence type="ECO:0000313" key="3">
    <source>
        <dbReference type="EMBL" id="PJZ93873.1"/>
    </source>
</evidence>
<dbReference type="InterPro" id="IPR009044">
    <property type="entry name" value="ssDNA-bd_transcriptional_reg"/>
</dbReference>
<accession>A0A2N0BP85</accession>
<dbReference type="OrthoDB" id="334568at2"/>
<dbReference type="EMBL" id="NPEF02000031">
    <property type="protein sequence ID" value="MDV6237724.1"/>
    <property type="molecule type" value="Genomic_DNA"/>
</dbReference>
<dbReference type="Proteomes" id="UP000232122">
    <property type="component" value="Unassembled WGS sequence"/>
</dbReference>
<dbReference type="GO" id="GO:0006355">
    <property type="term" value="P:regulation of DNA-templated transcription"/>
    <property type="evidence" value="ECO:0007669"/>
    <property type="project" value="InterPro"/>
</dbReference>
<evidence type="ECO:0000313" key="4">
    <source>
        <dbReference type="Proteomes" id="UP000232122"/>
    </source>
</evidence>